<dbReference type="SUPFAM" id="SSF55856">
    <property type="entry name" value="Cytochrome b5-like heme/steroid binding domain"/>
    <property type="match status" value="1"/>
</dbReference>
<organism evidence="3 4">
    <name type="scientific">candidate division WWE3 bacterium GW2011_GWE1_41_27</name>
    <dbReference type="NCBI Taxonomy" id="1619131"/>
    <lineage>
        <taxon>Bacteria</taxon>
        <taxon>Katanobacteria</taxon>
    </lineage>
</organism>
<proteinExistence type="predicted"/>
<dbReference type="EMBL" id="LCBF01000020">
    <property type="protein sequence ID" value="KKS06817.1"/>
    <property type="molecule type" value="Genomic_DNA"/>
</dbReference>
<dbReference type="Proteomes" id="UP000034544">
    <property type="component" value="Unassembled WGS sequence"/>
</dbReference>
<comment type="caution">
    <text evidence="3">The sequence shown here is derived from an EMBL/GenBank/DDBJ whole genome shotgun (WGS) entry which is preliminary data.</text>
</comment>
<name>A0A0G0W468_UNCKA</name>
<evidence type="ECO:0000256" key="1">
    <source>
        <dbReference type="SAM" id="Phobius"/>
    </source>
</evidence>
<evidence type="ECO:0000313" key="4">
    <source>
        <dbReference type="Proteomes" id="UP000034544"/>
    </source>
</evidence>
<gene>
    <name evidence="3" type="ORF">UU59_C0020G0010</name>
</gene>
<dbReference type="InterPro" id="IPR036400">
    <property type="entry name" value="Cyt_B5-like_heme/steroid_sf"/>
</dbReference>
<feature type="domain" description="Cytochrome b5 heme-binding" evidence="2">
    <location>
        <begin position="94"/>
        <end position="148"/>
    </location>
</feature>
<protein>
    <recommendedName>
        <fullName evidence="2">Cytochrome b5 heme-binding domain-containing protein</fullName>
    </recommendedName>
</protein>
<dbReference type="AlphaFoldDB" id="A0A0G0W468"/>
<accession>A0A0G0W468</accession>
<dbReference type="InterPro" id="IPR001199">
    <property type="entry name" value="Cyt_B5-like_heme/steroid-bd"/>
</dbReference>
<keyword evidence="1" id="KW-1133">Transmembrane helix</keyword>
<evidence type="ECO:0000259" key="2">
    <source>
        <dbReference type="Pfam" id="PF00173"/>
    </source>
</evidence>
<feature type="transmembrane region" description="Helical" evidence="1">
    <location>
        <begin position="6"/>
        <end position="26"/>
    </location>
</feature>
<keyword evidence="1" id="KW-0812">Transmembrane</keyword>
<evidence type="ECO:0000313" key="3">
    <source>
        <dbReference type="EMBL" id="KKS06817.1"/>
    </source>
</evidence>
<keyword evidence="1" id="KW-0472">Membrane</keyword>
<dbReference type="Pfam" id="PF00173">
    <property type="entry name" value="Cyt-b5"/>
    <property type="match status" value="1"/>
</dbReference>
<dbReference type="Gene3D" id="3.10.120.10">
    <property type="entry name" value="Cytochrome b5-like heme/steroid binding domain"/>
    <property type="match status" value="1"/>
</dbReference>
<reference evidence="3 4" key="1">
    <citation type="journal article" date="2015" name="Nature">
        <title>rRNA introns, odd ribosomes, and small enigmatic genomes across a large radiation of phyla.</title>
        <authorList>
            <person name="Brown C.T."/>
            <person name="Hug L.A."/>
            <person name="Thomas B.C."/>
            <person name="Sharon I."/>
            <person name="Castelle C.J."/>
            <person name="Singh A."/>
            <person name="Wilkins M.J."/>
            <person name="Williams K.H."/>
            <person name="Banfield J.F."/>
        </authorList>
    </citation>
    <scope>NUCLEOTIDE SEQUENCE [LARGE SCALE GENOMIC DNA]</scope>
</reference>
<sequence length="149" mass="16038">MISKILTKVILVNLLVVAAMLGVIIVRGSKDDAGTGEVTTLLADIEVLKNDISQLEEIYSSTSSPVEPQTPVVEEKPVVVTAPVPVKAAPPPVDNRCLITVKGSQYDVTAYRKRHPGGDIFKCGSDMTSAFNDQHSSGTLKKMQQYLVN</sequence>